<evidence type="ECO:0000256" key="2">
    <source>
        <dbReference type="PROSITE-ProRule" id="PRU01248"/>
    </source>
</evidence>
<keyword evidence="1 2" id="KW-0238">DNA-binding</keyword>
<name>R9CDH0_9CLOT</name>
<dbReference type="InterPro" id="IPR011010">
    <property type="entry name" value="DNA_brk_join_enz"/>
</dbReference>
<dbReference type="Gene3D" id="1.10.150.130">
    <property type="match status" value="1"/>
</dbReference>
<dbReference type="AlphaFoldDB" id="R9CDH0"/>
<dbReference type="SUPFAM" id="SSF56349">
    <property type="entry name" value="DNA breaking-rejoining enzymes"/>
    <property type="match status" value="1"/>
</dbReference>
<feature type="domain" description="Core-binding (CB)" evidence="3">
    <location>
        <begin position="160"/>
        <end position="246"/>
    </location>
</feature>
<evidence type="ECO:0000313" key="4">
    <source>
        <dbReference type="EMBL" id="EOR27394.1"/>
    </source>
</evidence>
<gene>
    <name evidence="4" type="ORF">A500_04606</name>
</gene>
<dbReference type="PROSITE" id="PS51900">
    <property type="entry name" value="CB"/>
    <property type="match status" value="1"/>
</dbReference>
<comment type="caution">
    <text evidence="4">The sequence shown here is derived from an EMBL/GenBank/DDBJ whole genome shotgun (WGS) entry which is preliminary data.</text>
</comment>
<proteinExistence type="predicted"/>
<dbReference type="PATRIC" id="fig|1202534.3.peg.925"/>
<accession>R9CDH0</accession>
<dbReference type="GO" id="GO:0003677">
    <property type="term" value="F:DNA binding"/>
    <property type="evidence" value="ECO:0007669"/>
    <property type="project" value="UniProtKB-UniRule"/>
</dbReference>
<reference evidence="4 5" key="1">
    <citation type="submission" date="2013-03" db="EMBL/GenBank/DDBJ databases">
        <title>Whole genome shotgun sequencing of Clostridium sartagoforme AAU1.</title>
        <authorList>
            <person name="Joshi C.G."/>
            <person name="Duggirala S.M."/>
            <person name="Nathani N.M."/>
            <person name="Bhatt V.D."/>
            <person name="Patel A.K."/>
            <person name="Pandya P.R."/>
            <person name="KaPatel J.A."/>
        </authorList>
    </citation>
    <scope>NUCLEOTIDE SEQUENCE [LARGE SCALE GENOMIC DNA]</scope>
    <source>
        <strain evidence="4 5">AAU1</strain>
    </source>
</reference>
<dbReference type="InterPro" id="IPR029464">
    <property type="entry name" value="HSDR_N"/>
</dbReference>
<dbReference type="Proteomes" id="UP000013988">
    <property type="component" value="Unassembled WGS sequence"/>
</dbReference>
<evidence type="ECO:0000256" key="1">
    <source>
        <dbReference type="ARBA" id="ARBA00023125"/>
    </source>
</evidence>
<dbReference type="Pfam" id="PF13588">
    <property type="entry name" value="HSDR_N_2"/>
    <property type="match status" value="1"/>
</dbReference>
<dbReference type="RefSeq" id="WP_016206380.1">
    <property type="nucleotide sequence ID" value="NZ_ASRV01000050.1"/>
</dbReference>
<keyword evidence="5" id="KW-1185">Reference proteome</keyword>
<sequence>MKDKEIICSEKLNQISQQYLNLPFDSTEEDLKIKVVIDMLELLGYSRNLMKFERSDLLKKRTDIYITYKDISIYVEIKRKNHDLTLIDFDQLVSYLNRNGCEWGILTNGDYYYLFNNKLEKIENKVVFIYKLIYEWKHCHNKDNNNRFLKYLHIDNLIKKKSTHYFYYYCLYSSNCKLPIKSLKQYESAIFDFFDYLNENHIICDDTLLSSSRLEEYLDYLAENGLKDNTLLNKGRYISSFIKYLEDKNSRILSSKNFTNYNIENYIEKKDSSYNEIKPITTDEINKLFTYYSKLDDFSYIRNKLLFEFFIYSCPSIETIKEMKMTDITITSDKATISINGFEYTLPENIRKDFIKYKDLRKMKKINCPYVFYVLYNGKYQSMGTVTINNIINVSFSKLDGLSEERKKELGIRNIQKSTILRMIDNGFSLDELYLLTGNSVSSLFKFLDKSTLKERSKSLNRKLLNNKHPYSDVL</sequence>
<protein>
    <recommendedName>
        <fullName evidence="3">Core-binding (CB) domain-containing protein</fullName>
    </recommendedName>
</protein>
<dbReference type="InterPro" id="IPR044068">
    <property type="entry name" value="CB"/>
</dbReference>
<dbReference type="OrthoDB" id="9148007at2"/>
<dbReference type="EMBL" id="ASRV01000050">
    <property type="protein sequence ID" value="EOR27394.1"/>
    <property type="molecule type" value="Genomic_DNA"/>
</dbReference>
<evidence type="ECO:0000259" key="3">
    <source>
        <dbReference type="PROSITE" id="PS51900"/>
    </source>
</evidence>
<dbReference type="InterPro" id="IPR010998">
    <property type="entry name" value="Integrase_recombinase_N"/>
</dbReference>
<organism evidence="4 5">
    <name type="scientific">Clostridium sartagoforme AAU1</name>
    <dbReference type="NCBI Taxonomy" id="1202534"/>
    <lineage>
        <taxon>Bacteria</taxon>
        <taxon>Bacillati</taxon>
        <taxon>Bacillota</taxon>
        <taxon>Clostridia</taxon>
        <taxon>Eubacteriales</taxon>
        <taxon>Clostridiaceae</taxon>
        <taxon>Clostridium</taxon>
    </lineage>
</organism>
<evidence type="ECO:0000313" key="5">
    <source>
        <dbReference type="Proteomes" id="UP000013988"/>
    </source>
</evidence>